<reference evidence="1 2" key="1">
    <citation type="submission" date="2015-12" db="EMBL/GenBank/DDBJ databases">
        <title>Draft genome of the nematode, Onchocerca flexuosa.</title>
        <authorList>
            <person name="Mitreva M."/>
        </authorList>
    </citation>
    <scope>NUCLEOTIDE SEQUENCE [LARGE SCALE GENOMIC DNA]</scope>
    <source>
        <strain evidence="1">Red Deer</strain>
    </source>
</reference>
<gene>
    <name evidence="1" type="ORF">X798_07744</name>
</gene>
<evidence type="ECO:0000313" key="3">
    <source>
        <dbReference type="WBParaSite" id="OFLC_0000131401-mRNA-1"/>
    </source>
</evidence>
<dbReference type="AlphaFoldDB" id="A0A183H1F5"/>
<protein>
    <submittedName>
        <fullName evidence="1 3">Uncharacterized protein</fullName>
    </submittedName>
</protein>
<proteinExistence type="predicted"/>
<dbReference type="STRING" id="387005.A0A183H1F5"/>
<dbReference type="EMBL" id="KZ271524">
    <property type="protein sequence ID" value="OZC05308.1"/>
    <property type="molecule type" value="Genomic_DNA"/>
</dbReference>
<name>A0A183H1F5_9BILA</name>
<dbReference type="Gene3D" id="1.10.275.10">
    <property type="entry name" value="Fumarase/aspartase (N-terminal domain)"/>
    <property type="match status" value="1"/>
</dbReference>
<dbReference type="OrthoDB" id="5858538at2759"/>
<evidence type="ECO:0000313" key="1">
    <source>
        <dbReference type="EMBL" id="OZC05308.1"/>
    </source>
</evidence>
<reference evidence="3" key="2">
    <citation type="submission" date="2016-06" db="UniProtKB">
        <authorList>
            <consortium name="WormBaseParasite"/>
        </authorList>
    </citation>
    <scope>IDENTIFICATION</scope>
</reference>
<accession>A0A183H1F5</accession>
<keyword evidence="2" id="KW-1185">Reference proteome</keyword>
<sequence length="109" mass="12443">MLILGSLGEIKVPSEHCWGAQTQRSLENFKIGIEKMPLKLQMIKGPYNLIKYHKTLWITILNLHNCSLSKISAKKPQSLTDLSLISNSEEQQNAEIISEYDNTTRERSD</sequence>
<evidence type="ECO:0000313" key="2">
    <source>
        <dbReference type="Proteomes" id="UP000242913"/>
    </source>
</evidence>
<dbReference type="WBParaSite" id="OFLC_0000131401-mRNA-1">
    <property type="protein sequence ID" value="OFLC_0000131401-mRNA-1"/>
    <property type="gene ID" value="OFLC_0000131401"/>
</dbReference>
<organism evidence="3">
    <name type="scientific">Onchocerca flexuosa</name>
    <dbReference type="NCBI Taxonomy" id="387005"/>
    <lineage>
        <taxon>Eukaryota</taxon>
        <taxon>Metazoa</taxon>
        <taxon>Ecdysozoa</taxon>
        <taxon>Nematoda</taxon>
        <taxon>Chromadorea</taxon>
        <taxon>Rhabditida</taxon>
        <taxon>Spirurina</taxon>
        <taxon>Spiruromorpha</taxon>
        <taxon>Filarioidea</taxon>
        <taxon>Onchocercidae</taxon>
        <taxon>Onchocerca</taxon>
    </lineage>
</organism>
<dbReference type="InterPro" id="IPR024083">
    <property type="entry name" value="Fumarase/histidase_N"/>
</dbReference>
<dbReference type="Proteomes" id="UP000242913">
    <property type="component" value="Unassembled WGS sequence"/>
</dbReference>